<comment type="catalytic activity">
    <reaction evidence="11 15">
        <text>Hydrolyzes the peptide bond -P2-(S-farnesyl or geranylgeranyl)C-P1'-P2'-P3'-COOH where P1' and P2' are amino acids with aliphatic side chains and P3' is any C-terminal residue.</text>
        <dbReference type="EC" id="3.4.24.84"/>
    </reaction>
</comment>
<evidence type="ECO:0000259" key="17">
    <source>
        <dbReference type="Pfam" id="PF16491"/>
    </source>
</evidence>
<keyword evidence="8 15" id="KW-1133">Transmembrane helix</keyword>
<evidence type="ECO:0000313" key="18">
    <source>
        <dbReference type="EMBL" id="KAF2456664.1"/>
    </source>
</evidence>
<evidence type="ECO:0000256" key="3">
    <source>
        <dbReference type="ARBA" id="ARBA00022692"/>
    </source>
</evidence>
<comment type="cofactor">
    <cofactor evidence="14 15">
        <name>Zn(2+)</name>
        <dbReference type="ChEBI" id="CHEBI:29105"/>
    </cofactor>
    <text evidence="14 15">Binds 1 zinc ion per subunit.</text>
</comment>
<evidence type="ECO:0000259" key="16">
    <source>
        <dbReference type="Pfam" id="PF01435"/>
    </source>
</evidence>
<keyword evidence="19" id="KW-1185">Reference proteome</keyword>
<evidence type="ECO:0000256" key="5">
    <source>
        <dbReference type="ARBA" id="ARBA00022801"/>
    </source>
</evidence>
<evidence type="ECO:0000256" key="10">
    <source>
        <dbReference type="ARBA" id="ARBA00023136"/>
    </source>
</evidence>
<keyword evidence="2 15" id="KW-0645">Protease</keyword>
<evidence type="ECO:0000313" key="19">
    <source>
        <dbReference type="Proteomes" id="UP000799766"/>
    </source>
</evidence>
<dbReference type="GO" id="GO:0004222">
    <property type="term" value="F:metalloendopeptidase activity"/>
    <property type="evidence" value="ECO:0007669"/>
    <property type="project" value="UniProtKB-UniRule"/>
</dbReference>
<sequence>MIQAFLQRLARFLDRPFFPWKRLIVGFSLCQFSFENWLLYRQYGVFKSTVRPKALADVITQETFDKSQEYSRAKARFSFVSSCFNEVKGLLVITSDLYPKIWALSGLVVARFLPLRFSGEITQSLLFVFLFNILDTLLSLPFSYYHHFVLEEKFGFNKMTLKLFFTDLLKSQMLGVVFGVPIGSAALALIQKTGQSFFYYLWLFMLVLQVTAITIYPILIVPLFNKLEPLKPGSLKEAVEALARKLKFPLHELYVIDGSRRSAHSNAYFAGMPWKKKIVIYDTLLEKSNDQEVEAVLAHELGHWSMSHTTKILLISQFHLFYIFALFSVFIDNGSLYRDFGFTSERPILIGFQLFTEVLSPTDSVVKLLMNMLTRKFEYEADAFAKKLGYGAELARSLIKLQVQNLSNMDADWMYSSYHYSHPSLTERLKAIGWKGEQAPLKTQDSDKPIKAEDREL</sequence>
<evidence type="ECO:0000256" key="14">
    <source>
        <dbReference type="PIRSR" id="PIRSR627057-2"/>
    </source>
</evidence>
<dbReference type="AlphaFoldDB" id="A0A6A6NYQ8"/>
<keyword evidence="5 15" id="KW-0378">Hydrolase</keyword>
<dbReference type="Pfam" id="PF01435">
    <property type="entry name" value="Peptidase_M48"/>
    <property type="match status" value="1"/>
</dbReference>
<evidence type="ECO:0000256" key="1">
    <source>
        <dbReference type="ARBA" id="ARBA00004477"/>
    </source>
</evidence>
<feature type="active site" evidence="13">
    <location>
        <position position="300"/>
    </location>
</feature>
<comment type="similarity">
    <text evidence="12 15">Belongs to the peptidase M48A family.</text>
</comment>
<dbReference type="GO" id="GO:0046872">
    <property type="term" value="F:metal ion binding"/>
    <property type="evidence" value="ECO:0007669"/>
    <property type="project" value="UniProtKB-UniRule"/>
</dbReference>
<dbReference type="OrthoDB" id="360839at2759"/>
<evidence type="ECO:0000256" key="4">
    <source>
        <dbReference type="ARBA" id="ARBA00022723"/>
    </source>
</evidence>
<keyword evidence="4 14" id="KW-0479">Metal-binding</keyword>
<keyword evidence="7 14" id="KW-0862">Zinc</keyword>
<reference evidence="18" key="1">
    <citation type="journal article" date="2020" name="Stud. Mycol.">
        <title>101 Dothideomycetes genomes: a test case for predicting lifestyles and emergence of pathogens.</title>
        <authorList>
            <person name="Haridas S."/>
            <person name="Albert R."/>
            <person name="Binder M."/>
            <person name="Bloem J."/>
            <person name="Labutti K."/>
            <person name="Salamov A."/>
            <person name="Andreopoulos B."/>
            <person name="Baker S."/>
            <person name="Barry K."/>
            <person name="Bills G."/>
            <person name="Bluhm B."/>
            <person name="Cannon C."/>
            <person name="Castanera R."/>
            <person name="Culley D."/>
            <person name="Daum C."/>
            <person name="Ezra D."/>
            <person name="Gonzalez J."/>
            <person name="Henrissat B."/>
            <person name="Kuo A."/>
            <person name="Liang C."/>
            <person name="Lipzen A."/>
            <person name="Lutzoni F."/>
            <person name="Magnuson J."/>
            <person name="Mondo S."/>
            <person name="Nolan M."/>
            <person name="Ohm R."/>
            <person name="Pangilinan J."/>
            <person name="Park H.-J."/>
            <person name="Ramirez L."/>
            <person name="Alfaro M."/>
            <person name="Sun H."/>
            <person name="Tritt A."/>
            <person name="Yoshinaga Y."/>
            <person name="Zwiers L.-H."/>
            <person name="Turgeon B."/>
            <person name="Goodwin S."/>
            <person name="Spatafora J."/>
            <person name="Crous P."/>
            <person name="Grigoriev I."/>
        </authorList>
    </citation>
    <scope>NUCLEOTIDE SEQUENCE</scope>
    <source>
        <strain evidence="18">ATCC 16933</strain>
    </source>
</reference>
<name>A0A6A6NYQ8_9PEZI</name>
<feature type="transmembrane region" description="Helical" evidence="15">
    <location>
        <begin position="168"/>
        <end position="190"/>
    </location>
</feature>
<evidence type="ECO:0000256" key="6">
    <source>
        <dbReference type="ARBA" id="ARBA00022824"/>
    </source>
</evidence>
<comment type="subcellular location">
    <subcellularLocation>
        <location evidence="1 15">Endoplasmic reticulum membrane</location>
        <topology evidence="1 15">Multi-pass membrane protein</topology>
    </subcellularLocation>
</comment>
<dbReference type="Gene3D" id="3.30.2010.10">
    <property type="entry name" value="Metalloproteases ('zincins'), catalytic domain"/>
    <property type="match status" value="1"/>
</dbReference>
<feature type="active site" description="Proton donor" evidence="13">
    <location>
        <position position="382"/>
    </location>
</feature>
<dbReference type="GO" id="GO:0071586">
    <property type="term" value="P:CAAX-box protein processing"/>
    <property type="evidence" value="ECO:0007669"/>
    <property type="project" value="UniProtKB-UniRule"/>
</dbReference>
<evidence type="ECO:0000256" key="7">
    <source>
        <dbReference type="ARBA" id="ARBA00022833"/>
    </source>
</evidence>
<comment type="function">
    <text evidence="15">Proteolytically removes the C-terminal three residues of farnesylated proteins.</text>
</comment>
<feature type="binding site" evidence="14">
    <location>
        <position position="299"/>
    </location>
    <ligand>
        <name>Zn(2+)</name>
        <dbReference type="ChEBI" id="CHEBI:29105"/>
        <note>catalytic</note>
    </ligand>
</feature>
<keyword evidence="10 15" id="KW-0472">Membrane</keyword>
<evidence type="ECO:0000256" key="15">
    <source>
        <dbReference type="RuleBase" id="RU366005"/>
    </source>
</evidence>
<feature type="transmembrane region" description="Helical" evidence="15">
    <location>
        <begin position="125"/>
        <end position="148"/>
    </location>
</feature>
<dbReference type="Proteomes" id="UP000799766">
    <property type="component" value="Unassembled WGS sequence"/>
</dbReference>
<evidence type="ECO:0000256" key="11">
    <source>
        <dbReference type="ARBA" id="ARBA00044456"/>
    </source>
</evidence>
<evidence type="ECO:0000256" key="9">
    <source>
        <dbReference type="ARBA" id="ARBA00023049"/>
    </source>
</evidence>
<dbReference type="InterPro" id="IPR027057">
    <property type="entry name" value="CAXX_Prtase_1"/>
</dbReference>
<dbReference type="PANTHER" id="PTHR10120">
    <property type="entry name" value="CAAX PRENYL PROTEASE 1"/>
    <property type="match status" value="1"/>
</dbReference>
<feature type="transmembrane region" description="Helical" evidence="15">
    <location>
        <begin position="312"/>
        <end position="331"/>
    </location>
</feature>
<organism evidence="18 19">
    <name type="scientific">Lineolata rhizophorae</name>
    <dbReference type="NCBI Taxonomy" id="578093"/>
    <lineage>
        <taxon>Eukaryota</taxon>
        <taxon>Fungi</taxon>
        <taxon>Dikarya</taxon>
        <taxon>Ascomycota</taxon>
        <taxon>Pezizomycotina</taxon>
        <taxon>Dothideomycetes</taxon>
        <taxon>Dothideomycetes incertae sedis</taxon>
        <taxon>Lineolatales</taxon>
        <taxon>Lineolataceae</taxon>
        <taxon>Lineolata</taxon>
    </lineage>
</organism>
<protein>
    <recommendedName>
        <fullName evidence="15">CAAX prenyl protease</fullName>
        <ecNumber evidence="15">3.4.24.84</ecNumber>
    </recommendedName>
</protein>
<keyword evidence="9 15" id="KW-0482">Metalloprotease</keyword>
<evidence type="ECO:0000256" key="8">
    <source>
        <dbReference type="ARBA" id="ARBA00022989"/>
    </source>
</evidence>
<feature type="domain" description="CAAX prenyl protease 1 N-terminal" evidence="17">
    <location>
        <begin position="42"/>
        <end position="226"/>
    </location>
</feature>
<dbReference type="EMBL" id="MU001682">
    <property type="protein sequence ID" value="KAF2456664.1"/>
    <property type="molecule type" value="Genomic_DNA"/>
</dbReference>
<comment type="caution">
    <text evidence="15">Lacks conserved residue(s) required for the propagation of feature annotation.</text>
</comment>
<evidence type="ECO:0000256" key="2">
    <source>
        <dbReference type="ARBA" id="ARBA00022670"/>
    </source>
</evidence>
<feature type="binding site" evidence="14">
    <location>
        <position position="378"/>
    </location>
    <ligand>
        <name>Zn(2+)</name>
        <dbReference type="ChEBI" id="CHEBI:29105"/>
        <note>catalytic</note>
    </ligand>
</feature>
<dbReference type="GO" id="GO:0005789">
    <property type="term" value="C:endoplasmic reticulum membrane"/>
    <property type="evidence" value="ECO:0007669"/>
    <property type="project" value="UniProtKB-SubCell"/>
</dbReference>
<gene>
    <name evidence="18" type="ORF">BDY21DRAFT_386136</name>
</gene>
<feature type="transmembrane region" description="Helical" evidence="15">
    <location>
        <begin position="197"/>
        <end position="224"/>
    </location>
</feature>
<evidence type="ECO:0000256" key="12">
    <source>
        <dbReference type="ARBA" id="ARBA00060927"/>
    </source>
</evidence>
<feature type="binding site" evidence="14">
    <location>
        <position position="303"/>
    </location>
    <ligand>
        <name>Zn(2+)</name>
        <dbReference type="ChEBI" id="CHEBI:29105"/>
        <note>catalytic</note>
    </ligand>
</feature>
<dbReference type="CDD" id="cd07343">
    <property type="entry name" value="M48A_Zmpste24p_like"/>
    <property type="match status" value="1"/>
</dbReference>
<dbReference type="InterPro" id="IPR001915">
    <property type="entry name" value="Peptidase_M48"/>
</dbReference>
<proteinExistence type="inferred from homology"/>
<feature type="domain" description="Peptidase M48" evidence="16">
    <location>
        <begin position="230"/>
        <end position="432"/>
    </location>
</feature>
<keyword evidence="3 15" id="KW-0812">Transmembrane</keyword>
<dbReference type="InterPro" id="IPR032456">
    <property type="entry name" value="Peptidase_M48_N"/>
</dbReference>
<dbReference type="FunFam" id="3.30.2010.10:FF:000002">
    <property type="entry name" value="CAAX prenyl protease"/>
    <property type="match status" value="1"/>
</dbReference>
<keyword evidence="6 15" id="KW-0256">Endoplasmic reticulum</keyword>
<dbReference type="EC" id="3.4.24.84" evidence="15"/>
<evidence type="ECO:0000256" key="13">
    <source>
        <dbReference type="PIRSR" id="PIRSR627057-1"/>
    </source>
</evidence>
<accession>A0A6A6NYQ8</accession>
<dbReference type="Pfam" id="PF16491">
    <property type="entry name" value="Peptidase_M48_N"/>
    <property type="match status" value="1"/>
</dbReference>